<keyword evidence="3" id="KW-1185">Reference proteome</keyword>
<dbReference type="AlphaFoldDB" id="A0A182TCX2"/>
<evidence type="ECO:0000313" key="3">
    <source>
        <dbReference type="Proteomes" id="UP000075902"/>
    </source>
</evidence>
<feature type="region of interest" description="Disordered" evidence="1">
    <location>
        <begin position="154"/>
        <end position="177"/>
    </location>
</feature>
<dbReference type="VEuPathDB" id="VectorBase:AMEC000055"/>
<name>A0A182TCX2_9DIPT</name>
<reference evidence="2" key="2">
    <citation type="submission" date="2020-05" db="UniProtKB">
        <authorList>
            <consortium name="EnsemblMetazoa"/>
        </authorList>
    </citation>
    <scope>IDENTIFICATION</scope>
    <source>
        <strain evidence="2">CM1001059</strain>
    </source>
</reference>
<sequence>MNVIECPNECIKSSCVYWSDVSVRNHPIKVLQHDQQLVLAGAYDRVQLIQTQPVFTAQLTKALLVLGPIAVEIDRSIIATLEYDPITTEAVISLGRRDYLNDYQLKQDLVRKLPPTNQLQWFRFVGARTLFHATLDHLSEFLRLIALDISELEPYRPKPGKRNGGGKKKSNRNGNGD</sequence>
<protein>
    <submittedName>
        <fullName evidence="2">Uncharacterized protein</fullName>
    </submittedName>
</protein>
<evidence type="ECO:0000256" key="1">
    <source>
        <dbReference type="SAM" id="MobiDB-lite"/>
    </source>
</evidence>
<organism evidence="2 3">
    <name type="scientific">Anopheles melas</name>
    <dbReference type="NCBI Taxonomy" id="34690"/>
    <lineage>
        <taxon>Eukaryota</taxon>
        <taxon>Metazoa</taxon>
        <taxon>Ecdysozoa</taxon>
        <taxon>Arthropoda</taxon>
        <taxon>Hexapoda</taxon>
        <taxon>Insecta</taxon>
        <taxon>Pterygota</taxon>
        <taxon>Neoptera</taxon>
        <taxon>Endopterygota</taxon>
        <taxon>Diptera</taxon>
        <taxon>Nematocera</taxon>
        <taxon>Culicoidea</taxon>
        <taxon>Culicidae</taxon>
        <taxon>Anophelinae</taxon>
        <taxon>Anopheles</taxon>
    </lineage>
</organism>
<feature type="compositionally biased region" description="Basic residues" evidence="1">
    <location>
        <begin position="158"/>
        <end position="171"/>
    </location>
</feature>
<evidence type="ECO:0000313" key="2">
    <source>
        <dbReference type="EnsemblMetazoa" id="AMEC000055-PA"/>
    </source>
</evidence>
<reference evidence="3" key="1">
    <citation type="submission" date="2014-01" db="EMBL/GenBank/DDBJ databases">
        <title>The Genome Sequence of Anopheles melas CM1001059_A (V2).</title>
        <authorList>
            <consortium name="The Broad Institute Genomics Platform"/>
            <person name="Neafsey D.E."/>
            <person name="Besansky N."/>
            <person name="Howell P."/>
            <person name="Walton C."/>
            <person name="Young S.K."/>
            <person name="Zeng Q."/>
            <person name="Gargeya S."/>
            <person name="Fitzgerald M."/>
            <person name="Haas B."/>
            <person name="Abouelleil A."/>
            <person name="Allen A.W."/>
            <person name="Alvarado L."/>
            <person name="Arachchi H.M."/>
            <person name="Berlin A.M."/>
            <person name="Chapman S.B."/>
            <person name="Gainer-Dewar J."/>
            <person name="Goldberg J."/>
            <person name="Griggs A."/>
            <person name="Gujja S."/>
            <person name="Hansen M."/>
            <person name="Howarth C."/>
            <person name="Imamovic A."/>
            <person name="Ireland A."/>
            <person name="Larimer J."/>
            <person name="McCowan C."/>
            <person name="Murphy C."/>
            <person name="Pearson M."/>
            <person name="Poon T.W."/>
            <person name="Priest M."/>
            <person name="Roberts A."/>
            <person name="Saif S."/>
            <person name="Shea T."/>
            <person name="Sisk P."/>
            <person name="Sykes S."/>
            <person name="Wortman J."/>
            <person name="Nusbaum C."/>
            <person name="Birren B."/>
        </authorList>
    </citation>
    <scope>NUCLEOTIDE SEQUENCE [LARGE SCALE GENOMIC DNA]</scope>
    <source>
        <strain evidence="3">CM1001059</strain>
    </source>
</reference>
<dbReference type="Proteomes" id="UP000075902">
    <property type="component" value="Unassembled WGS sequence"/>
</dbReference>
<proteinExistence type="predicted"/>
<dbReference type="EnsemblMetazoa" id="AMEC000055-RA">
    <property type="protein sequence ID" value="AMEC000055-PA"/>
    <property type="gene ID" value="AMEC000055"/>
</dbReference>
<accession>A0A182TCX2</accession>